<keyword evidence="5" id="KW-0812">Transmembrane</keyword>
<dbReference type="CDD" id="cd00475">
    <property type="entry name" value="Cis_IPPS"/>
    <property type="match status" value="1"/>
</dbReference>
<accession>A0AAN7Z0P2</accession>
<sequence>MLSSNNSENCNINNNKRKDENVKKQNNNNSCSSINKTSTNNNNNKNKNNNNNNNKTNIESIILNKKEKFSSEKELDEKENKDLENLTNNKPINIDEYEGLPRFEQERQTSVWSKVCDWVYDQNFKIMSSTLKNGPIPKHIGVIMDGNRRFAERNHLETKEGHKKGFNTMLDLCQWGLTLGVKIISVYAFSIENFKRSKSEVEDLMDLANNKFSEMILKSHKLQQLGVRIRVVGDHSHIPEKTKSILAQAVKSTENNNRALLNICLSYTAHEEILHSMRTLSKGVKDEMIEIEDIDQDLFENCLYIKEDLDILIRTSGEYRLSDFMLWQSCFTNLALLNTLWPDFSFFHFIYIIFLFQFNSKTLKNEIQNQYKFNNNQNNQNNQNTNTKDNIENLKSNHRVKEFINHLEISENKLFEKFILKYDDEKQEQIQ</sequence>
<keyword evidence="2" id="KW-0808">Transferase</keyword>
<comment type="similarity">
    <text evidence="1">Belongs to the UPP synthase family.</text>
</comment>
<evidence type="ECO:0008006" key="8">
    <source>
        <dbReference type="Google" id="ProtNLM"/>
    </source>
</evidence>
<evidence type="ECO:0000256" key="4">
    <source>
        <dbReference type="SAM" id="MobiDB-lite"/>
    </source>
</evidence>
<proteinExistence type="inferred from homology"/>
<reference evidence="6 7" key="1">
    <citation type="submission" date="2023-11" db="EMBL/GenBank/DDBJ databases">
        <title>Dfirmibasis_genome.</title>
        <authorList>
            <person name="Edelbroek B."/>
            <person name="Kjellin J."/>
            <person name="Jerlstrom-Hultqvist J."/>
            <person name="Soderbom F."/>
        </authorList>
    </citation>
    <scope>NUCLEOTIDE SEQUENCE [LARGE SCALE GENOMIC DNA]</scope>
    <source>
        <strain evidence="6 7">TNS-C-14</strain>
    </source>
</reference>
<name>A0AAN7Z0P2_9MYCE</name>
<dbReference type="Gene3D" id="3.40.1180.10">
    <property type="entry name" value="Decaprenyl diphosphate synthase-like"/>
    <property type="match status" value="1"/>
</dbReference>
<feature type="transmembrane region" description="Helical" evidence="5">
    <location>
        <begin position="340"/>
        <end position="358"/>
    </location>
</feature>
<dbReference type="Pfam" id="PF01255">
    <property type="entry name" value="Prenyltransf"/>
    <property type="match status" value="1"/>
</dbReference>
<dbReference type="GO" id="GO:0045547">
    <property type="term" value="F:ditrans,polycis-polyprenyl diphosphate synthase [(2E,6E)-farnesyl diphosphate specific] activity"/>
    <property type="evidence" value="ECO:0007669"/>
    <property type="project" value="TreeGrafter"/>
</dbReference>
<comment type="caution">
    <text evidence="6">The sequence shown here is derived from an EMBL/GenBank/DDBJ whole genome shotgun (WGS) entry which is preliminary data.</text>
</comment>
<dbReference type="FunFam" id="3.40.1180.10:FF:000005">
    <property type="entry name" value="Alkyl transferase"/>
    <property type="match status" value="1"/>
</dbReference>
<feature type="region of interest" description="Disordered" evidence="4">
    <location>
        <begin position="1"/>
        <end position="56"/>
    </location>
</feature>
<evidence type="ECO:0000256" key="2">
    <source>
        <dbReference type="ARBA" id="ARBA00022679"/>
    </source>
</evidence>
<feature type="compositionally biased region" description="Low complexity" evidence="4">
    <location>
        <begin position="24"/>
        <end position="56"/>
    </location>
</feature>
<dbReference type="GO" id="GO:0016094">
    <property type="term" value="P:polyprenol biosynthetic process"/>
    <property type="evidence" value="ECO:0007669"/>
    <property type="project" value="TreeGrafter"/>
</dbReference>
<dbReference type="PANTHER" id="PTHR10291:SF43">
    <property type="entry name" value="DEHYDRODOLICHYL DIPHOSPHATE SYNTHASE COMPLEX SUBUNIT DHDDS"/>
    <property type="match status" value="1"/>
</dbReference>
<keyword evidence="5" id="KW-0472">Membrane</keyword>
<evidence type="ECO:0000256" key="3">
    <source>
        <dbReference type="ARBA" id="ARBA00022842"/>
    </source>
</evidence>
<dbReference type="AlphaFoldDB" id="A0AAN7Z0P2"/>
<dbReference type="InterPro" id="IPR036424">
    <property type="entry name" value="UPP_synth-like_sf"/>
</dbReference>
<dbReference type="Proteomes" id="UP001344447">
    <property type="component" value="Unassembled WGS sequence"/>
</dbReference>
<evidence type="ECO:0000313" key="6">
    <source>
        <dbReference type="EMBL" id="KAK5583462.1"/>
    </source>
</evidence>
<organism evidence="6 7">
    <name type="scientific">Dictyostelium firmibasis</name>
    <dbReference type="NCBI Taxonomy" id="79012"/>
    <lineage>
        <taxon>Eukaryota</taxon>
        <taxon>Amoebozoa</taxon>
        <taxon>Evosea</taxon>
        <taxon>Eumycetozoa</taxon>
        <taxon>Dictyostelia</taxon>
        <taxon>Dictyosteliales</taxon>
        <taxon>Dictyosteliaceae</taxon>
        <taxon>Dictyostelium</taxon>
    </lineage>
</organism>
<dbReference type="HAMAP" id="MF_01139">
    <property type="entry name" value="ISPT"/>
    <property type="match status" value="1"/>
</dbReference>
<dbReference type="InterPro" id="IPR001441">
    <property type="entry name" value="UPP_synth-like"/>
</dbReference>
<evidence type="ECO:0000256" key="1">
    <source>
        <dbReference type="ARBA" id="ARBA00005432"/>
    </source>
</evidence>
<evidence type="ECO:0000256" key="5">
    <source>
        <dbReference type="SAM" id="Phobius"/>
    </source>
</evidence>
<gene>
    <name evidence="6" type="ORF">RB653_005057</name>
</gene>
<keyword evidence="7" id="KW-1185">Reference proteome</keyword>
<dbReference type="NCBIfam" id="TIGR00055">
    <property type="entry name" value="uppS"/>
    <property type="match status" value="1"/>
</dbReference>
<keyword evidence="5" id="KW-1133">Transmembrane helix</keyword>
<dbReference type="InterPro" id="IPR018520">
    <property type="entry name" value="UPP_synth-like_CS"/>
</dbReference>
<evidence type="ECO:0000313" key="7">
    <source>
        <dbReference type="Proteomes" id="UP001344447"/>
    </source>
</evidence>
<dbReference type="PROSITE" id="PS01066">
    <property type="entry name" value="UPP_SYNTHASE"/>
    <property type="match status" value="1"/>
</dbReference>
<feature type="compositionally biased region" description="Low complexity" evidence="4">
    <location>
        <begin position="1"/>
        <end position="14"/>
    </location>
</feature>
<dbReference type="PANTHER" id="PTHR10291">
    <property type="entry name" value="DEHYDRODOLICHYL DIPHOSPHATE SYNTHASE FAMILY MEMBER"/>
    <property type="match status" value="1"/>
</dbReference>
<dbReference type="EMBL" id="JAVFKY010000001">
    <property type="protein sequence ID" value="KAK5583462.1"/>
    <property type="molecule type" value="Genomic_DNA"/>
</dbReference>
<dbReference type="SUPFAM" id="SSF64005">
    <property type="entry name" value="Undecaprenyl diphosphate synthase"/>
    <property type="match status" value="1"/>
</dbReference>
<dbReference type="GO" id="GO:0005783">
    <property type="term" value="C:endoplasmic reticulum"/>
    <property type="evidence" value="ECO:0007669"/>
    <property type="project" value="TreeGrafter"/>
</dbReference>
<protein>
    <recommendedName>
        <fullName evidence="8">Alkyl transferase</fullName>
    </recommendedName>
</protein>
<keyword evidence="3" id="KW-0460">Magnesium</keyword>